<dbReference type="Pfam" id="PF15274">
    <property type="entry name" value="MLIP"/>
    <property type="match status" value="1"/>
</dbReference>
<dbReference type="PANTHER" id="PTHR31514:SF1">
    <property type="entry name" value="MUSCULAR LMNA-INTERACTING PROTEIN"/>
    <property type="match status" value="1"/>
</dbReference>
<dbReference type="GeneID" id="110073011"/>
<organism evidence="2 3">
    <name type="scientific">Pogona vitticeps</name>
    <name type="common">central bearded dragon</name>
    <dbReference type="NCBI Taxonomy" id="103695"/>
    <lineage>
        <taxon>Eukaryota</taxon>
        <taxon>Metazoa</taxon>
        <taxon>Chordata</taxon>
        <taxon>Craniata</taxon>
        <taxon>Vertebrata</taxon>
        <taxon>Euteleostomi</taxon>
        <taxon>Lepidosauria</taxon>
        <taxon>Squamata</taxon>
        <taxon>Bifurcata</taxon>
        <taxon>Unidentata</taxon>
        <taxon>Episquamata</taxon>
        <taxon>Toxicofera</taxon>
        <taxon>Iguania</taxon>
        <taxon>Acrodonta</taxon>
        <taxon>Agamidae</taxon>
        <taxon>Amphibolurinae</taxon>
        <taxon>Pogona</taxon>
    </lineage>
</organism>
<feature type="compositionally biased region" description="Low complexity" evidence="1">
    <location>
        <begin position="479"/>
        <end position="496"/>
    </location>
</feature>
<feature type="compositionally biased region" description="Polar residues" evidence="1">
    <location>
        <begin position="794"/>
        <end position="804"/>
    </location>
</feature>
<reference evidence="3" key="2">
    <citation type="submission" date="2025-08" db="UniProtKB">
        <authorList>
            <consortium name="RefSeq"/>
        </authorList>
    </citation>
    <scope>IDENTIFICATION</scope>
</reference>
<feature type="region of interest" description="Disordered" evidence="1">
    <location>
        <begin position="526"/>
        <end position="566"/>
    </location>
</feature>
<feature type="compositionally biased region" description="Polar residues" evidence="1">
    <location>
        <begin position="652"/>
        <end position="663"/>
    </location>
</feature>
<gene>
    <name evidence="3" type="primary">MLIP</name>
</gene>
<accession>A0ABM5GFS7</accession>
<feature type="compositionally biased region" description="Acidic residues" evidence="1">
    <location>
        <begin position="874"/>
        <end position="884"/>
    </location>
</feature>
<feature type="region of interest" description="Disordered" evidence="1">
    <location>
        <begin position="589"/>
        <end position="687"/>
    </location>
</feature>
<name>A0ABM5GFS7_9SAUR</name>
<feature type="region of interest" description="Disordered" evidence="1">
    <location>
        <begin position="409"/>
        <end position="514"/>
    </location>
</feature>
<feature type="region of interest" description="Disordered" evidence="1">
    <location>
        <begin position="244"/>
        <end position="332"/>
    </location>
</feature>
<dbReference type="PANTHER" id="PTHR31514">
    <property type="entry name" value="MUSCULAR LMNA-INTERACTING PROTEIN MLIP"/>
    <property type="match status" value="1"/>
</dbReference>
<feature type="compositionally biased region" description="Polar residues" evidence="1">
    <location>
        <begin position="178"/>
        <end position="188"/>
    </location>
</feature>
<evidence type="ECO:0000313" key="2">
    <source>
        <dbReference type="Proteomes" id="UP001652642"/>
    </source>
</evidence>
<feature type="region of interest" description="Disordered" evidence="1">
    <location>
        <begin position="788"/>
        <end position="820"/>
    </location>
</feature>
<feature type="region of interest" description="Disordered" evidence="1">
    <location>
        <begin position="1"/>
        <end position="24"/>
    </location>
</feature>
<feature type="region of interest" description="Disordered" evidence="1">
    <location>
        <begin position="160"/>
        <end position="198"/>
    </location>
</feature>
<feature type="compositionally biased region" description="Polar residues" evidence="1">
    <location>
        <begin position="422"/>
        <end position="436"/>
    </location>
</feature>
<feature type="compositionally biased region" description="Basic and acidic residues" evidence="1">
    <location>
        <begin position="1"/>
        <end position="17"/>
    </location>
</feature>
<feature type="compositionally biased region" description="Low complexity" evidence="1">
    <location>
        <begin position="246"/>
        <end position="263"/>
    </location>
</feature>
<feature type="region of interest" description="Disordered" evidence="1">
    <location>
        <begin position="65"/>
        <end position="116"/>
    </location>
</feature>
<dbReference type="RefSeq" id="XP_072856512.1">
    <property type="nucleotide sequence ID" value="XM_073000411.1"/>
</dbReference>
<feature type="compositionally biased region" description="Basic and acidic residues" evidence="1">
    <location>
        <begin position="497"/>
        <end position="510"/>
    </location>
</feature>
<feature type="compositionally biased region" description="Low complexity" evidence="1">
    <location>
        <begin position="449"/>
        <end position="461"/>
    </location>
</feature>
<proteinExistence type="predicted"/>
<protein>
    <submittedName>
        <fullName evidence="3">Muscular LMNA-interacting protein isoform X1</fullName>
    </submittedName>
</protein>
<feature type="compositionally biased region" description="Low complexity" evidence="1">
    <location>
        <begin position="272"/>
        <end position="283"/>
    </location>
</feature>
<dbReference type="InterPro" id="IPR029331">
    <property type="entry name" value="MLIP"/>
</dbReference>
<dbReference type="Proteomes" id="UP001652642">
    <property type="component" value="Chromosome 1"/>
</dbReference>
<evidence type="ECO:0000256" key="1">
    <source>
        <dbReference type="SAM" id="MobiDB-lite"/>
    </source>
</evidence>
<feature type="compositionally biased region" description="Basic and acidic residues" evidence="1">
    <location>
        <begin position="970"/>
        <end position="987"/>
    </location>
</feature>
<sequence length="1017" mass="110810">MEVEKHNREASARDTLRKEKRKVPSESGFLRFMFVPTFGTLPTQFHVADTPAFLVGLEGEPADKNYQENARNRNKTVAEEQALGSGEKGKSDASGCINSGHSLFQPKEPHRSRQKMDRDDLFKAEFVFLTDSDEDTKTALGNGSGGERSKILETSCVSARGQENVPQLPLHPEPPYSPATQHKQSQLTPPLPASGHPSHTSPVVYFLSPTNLKVDHEVAPPAYPASSLQESYSQWQSANGSSIHQSSTYFHSTTSSSVPSSVVKRPSFPLHSLSDSDQLTSSSKANTHHADSEATSTPLSSRKDLSLSSQLLSSAANTLQSPSPRAHSPLPSKRLTTWSVVPISITAHVLSPSPKPVSSPLHGSSSTLCSANNPCSQMSSSGNLLMMPGGKSSLPTRLSLLTAILKSGSSPKRPFSPASCPATFSPNSLGSSTLTLDQKFRTTPPTPKKSPSSFSVRSTSPSHDECHLSVFSNTPNHTSLSSKSSPHLRSRSLSPKNHLDIRAMSPDKLRPLSPTISSYRKTVVSPLLHPKQPHLSLPPSTPRKGARSPAHRTHGPENLKKVHTYSPTFTAKSIPVSVSLTNPRDLGSYPSEKGCLSPAWQHSSAQPKERFPQASSKDPHPTSPTSICSPHWPFSHTDSTSPPRPDCKLKPSSAQRNSSSVHSNFRACPPSSRPRTPAGTHQGSPTVVHSPYSLWSRSRELNSPLSFSLPSDSENQIPQIRTSYKAFAAIPTNTLLLEQKALDEPTKPEALVEDKTLDTHSEMCSPAQLRQQTEELCAAIDQVLQDPLAKHQQDSSPRSLQNLFDSDVGKPSTALQRSAGRETRYANLYLSGPAATESQKTKPGVIRPTLVKAKIMVKEEEPIQPNPFKKYLEETSDPETEEDSSLVQPFPPTKPKPTTKSTLHPLPVSHADSLTPGPFNHLGSTFGDIHEYSYTPYQRNALYKKHTHPIVPIPENEALSSKEIMLCSVRAKDKPRLPPYQDKKDLSKGNFPDPVSPHSRSHSLLREDLGNDFAKPS</sequence>
<feature type="compositionally biased region" description="Basic and acidic residues" evidence="1">
    <location>
        <begin position="107"/>
        <end position="116"/>
    </location>
</feature>
<evidence type="ECO:0000313" key="3">
    <source>
        <dbReference type="RefSeq" id="XP_072856512.1"/>
    </source>
</evidence>
<keyword evidence="2" id="KW-1185">Reference proteome</keyword>
<feature type="region of interest" description="Disordered" evidence="1">
    <location>
        <begin position="866"/>
        <end position="902"/>
    </location>
</feature>
<reference evidence="2" key="1">
    <citation type="submission" date="2025-05" db="UniProtKB">
        <authorList>
            <consortium name="RefSeq"/>
        </authorList>
    </citation>
    <scope>NUCLEOTIDE SEQUENCE [LARGE SCALE GENOMIC DNA]</scope>
</reference>
<feature type="region of interest" description="Disordered" evidence="1">
    <location>
        <begin position="970"/>
        <end position="1017"/>
    </location>
</feature>
<feature type="compositionally biased region" description="Basic residues" evidence="1">
    <location>
        <begin position="544"/>
        <end position="553"/>
    </location>
</feature>